<dbReference type="GO" id="GO:0016887">
    <property type="term" value="F:ATP hydrolysis activity"/>
    <property type="evidence" value="ECO:0007669"/>
    <property type="project" value="InterPro"/>
</dbReference>
<evidence type="ECO:0000256" key="3">
    <source>
        <dbReference type="ARBA" id="ARBA00022705"/>
    </source>
</evidence>
<dbReference type="GO" id="GO:0003689">
    <property type="term" value="F:DNA clamp loader activity"/>
    <property type="evidence" value="ECO:0007669"/>
    <property type="project" value="TreeGrafter"/>
</dbReference>
<keyword evidence="4" id="KW-0547">Nucleotide-binding</keyword>
<dbReference type="FunFam" id="1.10.8.60:FF:000012">
    <property type="entry name" value="Replication factor C subunit 4"/>
    <property type="match status" value="1"/>
</dbReference>
<dbReference type="SUPFAM" id="SSF48019">
    <property type="entry name" value="post-AAA+ oligomerization domain-like"/>
    <property type="match status" value="1"/>
</dbReference>
<dbReference type="GO" id="GO:0003677">
    <property type="term" value="F:DNA binding"/>
    <property type="evidence" value="ECO:0007669"/>
    <property type="project" value="InterPro"/>
</dbReference>
<dbReference type="InterPro" id="IPR047854">
    <property type="entry name" value="RFC_lid"/>
</dbReference>
<comment type="similarity">
    <text evidence="2">Belongs to the activator 1 small subunits family.</text>
</comment>
<name>A0AAV5VIG8_9BILA</name>
<dbReference type="PANTHER" id="PTHR11669:SF5">
    <property type="entry name" value="REPLICATION FACTOR C SUBUNIT 2"/>
    <property type="match status" value="1"/>
</dbReference>
<reference evidence="9" key="1">
    <citation type="submission" date="2023-10" db="EMBL/GenBank/DDBJ databases">
        <title>Genome assembly of Pristionchus species.</title>
        <authorList>
            <person name="Yoshida K."/>
            <person name="Sommer R.J."/>
        </authorList>
    </citation>
    <scope>NUCLEOTIDE SEQUENCE</scope>
    <source>
        <strain evidence="9">RS5133</strain>
    </source>
</reference>
<evidence type="ECO:0000313" key="10">
    <source>
        <dbReference type="Proteomes" id="UP001432322"/>
    </source>
</evidence>
<dbReference type="InterPro" id="IPR050238">
    <property type="entry name" value="DNA_Rep/Repair_Clamp_Loader"/>
</dbReference>
<dbReference type="Gene3D" id="1.10.8.60">
    <property type="match status" value="1"/>
</dbReference>
<evidence type="ECO:0000256" key="2">
    <source>
        <dbReference type="ARBA" id="ARBA00005378"/>
    </source>
</evidence>
<dbReference type="AlphaFoldDB" id="A0AAV5VIG8"/>
<evidence type="ECO:0000256" key="1">
    <source>
        <dbReference type="ARBA" id="ARBA00004123"/>
    </source>
</evidence>
<evidence type="ECO:0000256" key="6">
    <source>
        <dbReference type="ARBA" id="ARBA00023242"/>
    </source>
</evidence>
<dbReference type="InterPro" id="IPR027417">
    <property type="entry name" value="P-loop_NTPase"/>
</dbReference>
<dbReference type="Proteomes" id="UP001432322">
    <property type="component" value="Unassembled WGS sequence"/>
</dbReference>
<dbReference type="InterPro" id="IPR013748">
    <property type="entry name" value="Rep_factorC_C"/>
</dbReference>
<evidence type="ECO:0000256" key="4">
    <source>
        <dbReference type="ARBA" id="ARBA00022741"/>
    </source>
</evidence>
<dbReference type="FunFam" id="3.40.50.300:FF:000107">
    <property type="entry name" value="Replication factor C subunit 4"/>
    <property type="match status" value="1"/>
</dbReference>
<feature type="non-terminal residue" evidence="9">
    <location>
        <position position="1"/>
    </location>
</feature>
<comment type="subcellular location">
    <subcellularLocation>
        <location evidence="1">Nucleus</location>
    </subcellularLocation>
</comment>
<evidence type="ECO:0000256" key="7">
    <source>
        <dbReference type="ARBA" id="ARBA00040745"/>
    </source>
</evidence>
<dbReference type="CDD" id="cd18140">
    <property type="entry name" value="HLD_clamp_RFC"/>
    <property type="match status" value="1"/>
</dbReference>
<dbReference type="PANTHER" id="PTHR11669">
    <property type="entry name" value="REPLICATION FACTOR C / DNA POLYMERASE III GAMMA-TAU SUBUNIT"/>
    <property type="match status" value="1"/>
</dbReference>
<dbReference type="FunFam" id="1.20.272.10:FF:000015">
    <property type="entry name" value="Replication factor C subunit 4"/>
    <property type="match status" value="1"/>
</dbReference>
<keyword evidence="10" id="KW-1185">Reference proteome</keyword>
<dbReference type="Pfam" id="PF00004">
    <property type="entry name" value="AAA"/>
    <property type="match status" value="1"/>
</dbReference>
<accession>A0AAV5VIG8</accession>
<dbReference type="GO" id="GO:0005524">
    <property type="term" value="F:ATP binding"/>
    <property type="evidence" value="ECO:0007669"/>
    <property type="project" value="UniProtKB-KW"/>
</dbReference>
<dbReference type="GO" id="GO:0006281">
    <property type="term" value="P:DNA repair"/>
    <property type="evidence" value="ECO:0007669"/>
    <property type="project" value="TreeGrafter"/>
</dbReference>
<dbReference type="Gene3D" id="3.40.50.300">
    <property type="entry name" value="P-loop containing nucleotide triphosphate hydrolases"/>
    <property type="match status" value="1"/>
</dbReference>
<organism evidence="9 10">
    <name type="scientific">Pristionchus fissidentatus</name>
    <dbReference type="NCBI Taxonomy" id="1538716"/>
    <lineage>
        <taxon>Eukaryota</taxon>
        <taxon>Metazoa</taxon>
        <taxon>Ecdysozoa</taxon>
        <taxon>Nematoda</taxon>
        <taxon>Chromadorea</taxon>
        <taxon>Rhabditida</taxon>
        <taxon>Rhabditina</taxon>
        <taxon>Diplogasteromorpha</taxon>
        <taxon>Diplogasteroidea</taxon>
        <taxon>Neodiplogasteridae</taxon>
        <taxon>Pristionchus</taxon>
    </lineage>
</organism>
<keyword evidence="6" id="KW-0539">Nucleus</keyword>
<evidence type="ECO:0000259" key="8">
    <source>
        <dbReference type="SMART" id="SM00382"/>
    </source>
</evidence>
<feature type="domain" description="AAA+ ATPase" evidence="8">
    <location>
        <begin position="52"/>
        <end position="188"/>
    </location>
</feature>
<dbReference type="CDD" id="cd00009">
    <property type="entry name" value="AAA"/>
    <property type="match status" value="1"/>
</dbReference>
<dbReference type="GO" id="GO:0005634">
    <property type="term" value="C:nucleus"/>
    <property type="evidence" value="ECO:0007669"/>
    <property type="project" value="UniProtKB-SubCell"/>
</dbReference>
<dbReference type="SUPFAM" id="SSF52540">
    <property type="entry name" value="P-loop containing nucleoside triphosphate hydrolases"/>
    <property type="match status" value="1"/>
</dbReference>
<dbReference type="InterPro" id="IPR003959">
    <property type="entry name" value="ATPase_AAA_core"/>
</dbReference>
<evidence type="ECO:0000313" key="9">
    <source>
        <dbReference type="EMBL" id="GMT18415.1"/>
    </source>
</evidence>
<dbReference type="InterPro" id="IPR008921">
    <property type="entry name" value="DNA_pol3_clamp-load_cplx_C"/>
</dbReference>
<keyword evidence="3" id="KW-0235">DNA replication</keyword>
<dbReference type="EMBL" id="BTSY01000003">
    <property type="protein sequence ID" value="GMT18415.1"/>
    <property type="molecule type" value="Genomic_DNA"/>
</dbReference>
<proteinExistence type="inferred from homology"/>
<dbReference type="GO" id="GO:0031391">
    <property type="term" value="C:Elg1 RFC-like complex"/>
    <property type="evidence" value="ECO:0007669"/>
    <property type="project" value="UniProtKB-ARBA"/>
</dbReference>
<dbReference type="SMART" id="SM00382">
    <property type="entry name" value="AAA"/>
    <property type="match status" value="1"/>
</dbReference>
<gene>
    <name evidence="9" type="ORF">PFISCL1PPCAC_9712</name>
</gene>
<evidence type="ECO:0000256" key="5">
    <source>
        <dbReference type="ARBA" id="ARBA00022840"/>
    </source>
</evidence>
<dbReference type="GO" id="GO:0005663">
    <property type="term" value="C:DNA replication factor C complex"/>
    <property type="evidence" value="ECO:0007669"/>
    <property type="project" value="TreeGrafter"/>
</dbReference>
<protein>
    <recommendedName>
        <fullName evidence="7">Replication factor C subunit 2</fullName>
    </recommendedName>
</protein>
<dbReference type="NCBIfam" id="NF001679">
    <property type="entry name" value="PRK00440.1"/>
    <property type="match status" value="1"/>
</dbReference>
<sequence length="336" mass="37666">RRIFSSSPFQMATLKNSETIPWVEKYRPQVLSDIVGNEATITRLQHFAKQGNVPNLIISGPPGCGKTTSIWALAREMLGKQVKDACLELNASDDRGIDVVRNKIKVFAQTKVTLPAGRHKMIILDEADSMTEGAQQALRRTMEVFSKTTRFALACNQSEKIIEPIQSRCAIVRYMKLSDAEMMVRLLEVCEAESVVYDNEGLVAILFTAQGDMRQALNNLQCTVSAYNFVSAENVYKVCDEPHPSMMIEMLVNCNKGRVREASETVHMLYKLGYSPEDIISTLFRVCKSCDEIPELVKLEFLKEIGLCHARIVEGLTTLVQLSGMVARMCLLCETR</sequence>
<dbReference type="InterPro" id="IPR003593">
    <property type="entry name" value="AAA+_ATPase"/>
</dbReference>
<comment type="caution">
    <text evidence="9">The sequence shown here is derived from an EMBL/GenBank/DDBJ whole genome shotgun (WGS) entry which is preliminary data.</text>
</comment>
<keyword evidence="5" id="KW-0067">ATP-binding</keyword>
<dbReference type="GO" id="GO:0006271">
    <property type="term" value="P:DNA strand elongation involved in DNA replication"/>
    <property type="evidence" value="ECO:0007669"/>
    <property type="project" value="UniProtKB-ARBA"/>
</dbReference>
<dbReference type="Gene3D" id="1.20.272.10">
    <property type="match status" value="1"/>
</dbReference>
<dbReference type="Pfam" id="PF08542">
    <property type="entry name" value="Rep_fac_C"/>
    <property type="match status" value="1"/>
</dbReference>